<evidence type="ECO:0000313" key="5">
    <source>
        <dbReference type="Proteomes" id="UP000633943"/>
    </source>
</evidence>
<dbReference type="CDD" id="cd10918">
    <property type="entry name" value="CE4_NodB_like_5s_6s"/>
    <property type="match status" value="1"/>
</dbReference>
<reference evidence="4 5" key="1">
    <citation type="submission" date="2019-12" db="EMBL/GenBank/DDBJ databases">
        <title>Comparative genomics gives insights into the taxonomy of the Azoarcus-Aromatoleum group and reveals separate origins of nif in the plant-associated Azoarcus and non-plant-associated Aromatoleum sub-groups.</title>
        <authorList>
            <person name="Lafos M."/>
            <person name="Maluk M."/>
            <person name="Batista M."/>
            <person name="Junghare M."/>
            <person name="Carmona M."/>
            <person name="Faoro H."/>
            <person name="Cruz L.M."/>
            <person name="Battistoni F."/>
            <person name="De Souza E."/>
            <person name="Pedrosa F."/>
            <person name="Chen W.-M."/>
            <person name="Poole P.S."/>
            <person name="Dixon R.A."/>
            <person name="James E.K."/>
        </authorList>
    </citation>
    <scope>NUCLEOTIDE SEQUENCE [LARGE SCALE GENOMIC DNA]</scope>
    <source>
        <strain evidence="4 5">PbN1</strain>
    </source>
</reference>
<accession>A0ABX1NX11</accession>
<name>A0ABX1NX11_9RHOO</name>
<dbReference type="SUPFAM" id="SSF88713">
    <property type="entry name" value="Glycoside hydrolase/deacetylase"/>
    <property type="match status" value="1"/>
</dbReference>
<dbReference type="EMBL" id="WTVP01000039">
    <property type="protein sequence ID" value="NMG16545.1"/>
    <property type="molecule type" value="Genomic_DNA"/>
</dbReference>
<feature type="domain" description="NodB homology" evidence="3">
    <location>
        <begin position="74"/>
        <end position="269"/>
    </location>
</feature>
<dbReference type="InterPro" id="IPR051398">
    <property type="entry name" value="Polysacch_Deacetylase"/>
</dbReference>
<dbReference type="Pfam" id="PF01522">
    <property type="entry name" value="Polysacc_deac_1"/>
    <property type="match status" value="1"/>
</dbReference>
<dbReference type="Proteomes" id="UP000633943">
    <property type="component" value="Unassembled WGS sequence"/>
</dbReference>
<keyword evidence="5" id="KW-1185">Reference proteome</keyword>
<sequence>MLDPLSALMHRNAGWHGPAMLMYHAVEPGAGSPRWPWAVSLQRFRTQLDLLSAEGWRTPTLQELIAAPEHWASRTVVITFDDGYADNLFAVEELQQRGMRATWFVVSGSIGREPSWPATGRPAGRLLNAAELREMQSAGMEIGSHTVSHVRLTEISEAHRRSELVDSRTEIEGALGNAISSFAYPYGVWDSDCVKAVEQAGYRGACTTRTGWALRDGNPYLLRRLTVFNTDTASSIARKLYLGDNDASWARAWSHFGSRARSRFARKSA</sequence>
<dbReference type="InterPro" id="IPR011330">
    <property type="entry name" value="Glyco_hydro/deAcase_b/a-brl"/>
</dbReference>
<gene>
    <name evidence="4" type="ORF">GPA24_13520</name>
</gene>
<dbReference type="RefSeq" id="WP_169203116.1">
    <property type="nucleotide sequence ID" value="NZ_CP059467.1"/>
</dbReference>
<evidence type="ECO:0000256" key="1">
    <source>
        <dbReference type="ARBA" id="ARBA00004613"/>
    </source>
</evidence>
<dbReference type="PANTHER" id="PTHR34216:SF3">
    <property type="entry name" value="POLY-BETA-1,6-N-ACETYL-D-GLUCOSAMINE N-DEACETYLASE"/>
    <property type="match status" value="1"/>
</dbReference>
<keyword evidence="2" id="KW-0732">Signal</keyword>
<evidence type="ECO:0000259" key="3">
    <source>
        <dbReference type="PROSITE" id="PS51677"/>
    </source>
</evidence>
<dbReference type="Gene3D" id="3.20.20.370">
    <property type="entry name" value="Glycoside hydrolase/deacetylase"/>
    <property type="match status" value="1"/>
</dbReference>
<evidence type="ECO:0000256" key="2">
    <source>
        <dbReference type="ARBA" id="ARBA00022729"/>
    </source>
</evidence>
<dbReference type="InterPro" id="IPR002509">
    <property type="entry name" value="NODB_dom"/>
</dbReference>
<evidence type="ECO:0000313" key="4">
    <source>
        <dbReference type="EMBL" id="NMG16545.1"/>
    </source>
</evidence>
<proteinExistence type="predicted"/>
<dbReference type="PROSITE" id="PS51677">
    <property type="entry name" value="NODB"/>
    <property type="match status" value="1"/>
</dbReference>
<dbReference type="PANTHER" id="PTHR34216">
    <property type="match status" value="1"/>
</dbReference>
<comment type="caution">
    <text evidence="4">The sequence shown here is derived from an EMBL/GenBank/DDBJ whole genome shotgun (WGS) entry which is preliminary data.</text>
</comment>
<comment type="subcellular location">
    <subcellularLocation>
        <location evidence="1">Secreted</location>
    </subcellularLocation>
</comment>
<organism evidence="4 5">
    <name type="scientific">Aromatoleum bremense</name>
    <dbReference type="NCBI Taxonomy" id="76115"/>
    <lineage>
        <taxon>Bacteria</taxon>
        <taxon>Pseudomonadati</taxon>
        <taxon>Pseudomonadota</taxon>
        <taxon>Betaproteobacteria</taxon>
        <taxon>Rhodocyclales</taxon>
        <taxon>Rhodocyclaceae</taxon>
        <taxon>Aromatoleum</taxon>
    </lineage>
</organism>
<protein>
    <submittedName>
        <fullName evidence="4">Polysaccharide deacetylase family protein</fullName>
    </submittedName>
</protein>